<evidence type="ECO:0008006" key="3">
    <source>
        <dbReference type="Google" id="ProtNLM"/>
    </source>
</evidence>
<dbReference type="RefSeq" id="WP_155867346.1">
    <property type="nucleotide sequence ID" value="NZ_CP046322.1"/>
</dbReference>
<evidence type="ECO:0000313" key="2">
    <source>
        <dbReference type="Proteomes" id="UP000426857"/>
    </source>
</evidence>
<dbReference type="KEGG" id="cxe:FOB82_01145"/>
<reference evidence="1 2" key="1">
    <citation type="submission" date="2019-11" db="EMBL/GenBank/DDBJ databases">
        <title>FDA dAtabase for Regulatory Grade micrObial Sequences (FDA-ARGOS): Supporting development and validation of Infectious Disease Dx tests.</title>
        <authorList>
            <person name="Kerrigan L."/>
            <person name="Long C."/>
            <person name="Tallon L."/>
            <person name="Sadzewicz L."/>
            <person name="Vavikolanu K."/>
            <person name="Mehta A."/>
            <person name="Aluvathingal J."/>
            <person name="Nadendla S."/>
            <person name="Yan Y."/>
            <person name="Sichtig H."/>
        </authorList>
    </citation>
    <scope>NUCLEOTIDE SEQUENCE [LARGE SCALE GENOMIC DNA]</scope>
    <source>
        <strain evidence="1 2">FDAARGOS_674</strain>
    </source>
</reference>
<name>A0A6B8TJQ1_9CORY</name>
<dbReference type="AlphaFoldDB" id="A0A6B8TJQ1"/>
<proteinExistence type="predicted"/>
<accession>A0A6B8TJQ1</accession>
<sequence>MDPIRGISDADRVSLSRQHRAGELHRIRANSYYPADQWKALDDNAKRRIRHMTAADARDGMVLMGRSAALMHGIDIVDVGSRWRDDPDRDPTNDIIELAHPTRRRSTTIRDVRESPLAWGPDDLVRIDRRLVTGAGATVADIRLRHGFRHGLVAADSALRLGHSNIELARAAGRSRDPGSALETIAMASAIAESAAESLARAQFIESGLPAPELQTWVFDERNVLIGRVDMAYRDWPVVIEIHGEDKFTGAYGDPEDRVRREWRREKGLRDVGLDPVRIDWVDIMTETAVRKARAALDRGEKALARGEAFTGSFVRVGERWPEGYRTRKRDYEARRRSS</sequence>
<protein>
    <recommendedName>
        <fullName evidence="3">DUF559 domain-containing protein</fullName>
    </recommendedName>
</protein>
<dbReference type="Proteomes" id="UP000426857">
    <property type="component" value="Chromosome"/>
</dbReference>
<organism evidence="1 2">
    <name type="scientific">Corynebacterium xerosis</name>
    <dbReference type="NCBI Taxonomy" id="1725"/>
    <lineage>
        <taxon>Bacteria</taxon>
        <taxon>Bacillati</taxon>
        <taxon>Actinomycetota</taxon>
        <taxon>Actinomycetes</taxon>
        <taxon>Mycobacteriales</taxon>
        <taxon>Corynebacteriaceae</taxon>
        <taxon>Corynebacterium</taxon>
    </lineage>
</organism>
<dbReference type="EMBL" id="CP046322">
    <property type="protein sequence ID" value="QGS33762.1"/>
    <property type="molecule type" value="Genomic_DNA"/>
</dbReference>
<evidence type="ECO:0000313" key="1">
    <source>
        <dbReference type="EMBL" id="QGS33762.1"/>
    </source>
</evidence>
<gene>
    <name evidence="1" type="ORF">FOB82_01145</name>
</gene>